<protein>
    <submittedName>
        <fullName evidence="2">Uncharacterized protein</fullName>
    </submittedName>
</protein>
<organism evidence="2 3">
    <name type="scientific">Alternaria tenuissima</name>
    <dbReference type="NCBI Taxonomy" id="119927"/>
    <lineage>
        <taxon>Eukaryota</taxon>
        <taxon>Fungi</taxon>
        <taxon>Dikarya</taxon>
        <taxon>Ascomycota</taxon>
        <taxon>Pezizomycotina</taxon>
        <taxon>Dothideomycetes</taxon>
        <taxon>Pleosporomycetidae</taxon>
        <taxon>Pleosporales</taxon>
        <taxon>Pleosporineae</taxon>
        <taxon>Pleosporaceae</taxon>
        <taxon>Alternaria</taxon>
        <taxon>Alternaria sect. Alternaria</taxon>
        <taxon>Alternaria alternata complex</taxon>
    </lineage>
</organism>
<accession>A0ABY0FZU1</accession>
<sequence length="523" mass="57821">MAQSKPGDTINYSMSQDYLPVENSAVNKDFGLEFPGNQYDFEAQHQTASDDGSAQWTSDSGITVFNFPEDWAPETEGSDLDDVFGYGNNNVQHQHSATRRAEQALEQLVAQRVPYIPDPPYQLFQKPTSFVGAQKDASDARAQDYRGCATLNPHERTQTTKIASARGGTCELAFRSLVEAKKAMLSRHLDKAWFAPIGDSTIPTNDEERATYVAELLDAMKDTSACSDKRETPAFMSRWTPNAINAPHSTHMEKVCWQLVDVAERLHIDGPASLPIYDKLALAMARKSRYLTFGQRMSHLSALLRLSKYRCFSLLKGENIETTVASPAQRCSGTIVNCVQNSKRQEFIKEGRPVWKDKNGAANKKIQSMPVNTDEYISSEVSSLDIAVGQAHTEDARQDIPVSVRSPSPAPTSDTHHTHICSVNDRTAPCGDSHLNGIHGNSERGNIVTGRHEGNHHVSGNLYNASHTPRSNYAGVCYLHPGDVPSSSQALKRTARDAQLDKDSCPPAQRPRFDNLVDRSYQV</sequence>
<name>A0ABY0FZU1_9PLEO</name>
<reference evidence="3" key="1">
    <citation type="journal article" date="2019" name="bioRxiv">
        <title>Genomics, evolutionary history and diagnostics of the Alternaria alternata species group including apple and Asian pear pathotypes.</title>
        <authorList>
            <person name="Armitage A.D."/>
            <person name="Cockerton H.M."/>
            <person name="Sreenivasaprasad S."/>
            <person name="Woodhall J.W."/>
            <person name="Lane C.R."/>
            <person name="Harrison R.J."/>
            <person name="Clarkson J.P."/>
        </authorList>
    </citation>
    <scope>NUCLEOTIDE SEQUENCE [LARGE SCALE GENOMIC DNA]</scope>
    <source>
        <strain evidence="3">FERA 635</strain>
    </source>
</reference>
<dbReference type="EMBL" id="PDXF01000062">
    <property type="protein sequence ID" value="RYN92124.1"/>
    <property type="molecule type" value="Genomic_DNA"/>
</dbReference>
<gene>
    <name evidence="2" type="ORF">AA0119_g10240</name>
</gene>
<feature type="region of interest" description="Disordered" evidence="1">
    <location>
        <begin position="496"/>
        <end position="523"/>
    </location>
</feature>
<comment type="caution">
    <text evidence="2">The sequence shown here is derived from an EMBL/GenBank/DDBJ whole genome shotgun (WGS) entry which is preliminary data.</text>
</comment>
<evidence type="ECO:0000256" key="1">
    <source>
        <dbReference type="SAM" id="MobiDB-lite"/>
    </source>
</evidence>
<keyword evidence="3" id="KW-1185">Reference proteome</keyword>
<dbReference type="Proteomes" id="UP000293195">
    <property type="component" value="Unassembled WGS sequence"/>
</dbReference>
<evidence type="ECO:0000313" key="3">
    <source>
        <dbReference type="Proteomes" id="UP000293195"/>
    </source>
</evidence>
<proteinExistence type="predicted"/>
<evidence type="ECO:0000313" key="2">
    <source>
        <dbReference type="EMBL" id="RYN92124.1"/>
    </source>
</evidence>